<evidence type="ECO:0000313" key="2">
    <source>
        <dbReference type="EMBL" id="SDC65648.1"/>
    </source>
</evidence>
<keyword evidence="3" id="KW-1185">Reference proteome</keyword>
<keyword evidence="1" id="KW-1133">Transmembrane helix</keyword>
<accession>A0A1G6NCX4</accession>
<protein>
    <submittedName>
        <fullName evidence="2">Uncharacterized protein</fullName>
    </submittedName>
</protein>
<dbReference type="AlphaFoldDB" id="A0A1G6NCX4"/>
<keyword evidence="1" id="KW-0812">Transmembrane</keyword>
<dbReference type="EMBL" id="FMZH01000002">
    <property type="protein sequence ID" value="SDC65648.1"/>
    <property type="molecule type" value="Genomic_DNA"/>
</dbReference>
<keyword evidence="1" id="KW-0472">Membrane</keyword>
<evidence type="ECO:0000313" key="3">
    <source>
        <dbReference type="Proteomes" id="UP000199455"/>
    </source>
</evidence>
<feature type="transmembrane region" description="Helical" evidence="1">
    <location>
        <begin position="13"/>
        <end position="37"/>
    </location>
</feature>
<sequence length="45" mass="5006">MMTIQNHTFNPKALAATVVSVVLFPVILLNLLLLNLLGNKRAQFK</sequence>
<reference evidence="3" key="1">
    <citation type="submission" date="2016-10" db="EMBL/GenBank/DDBJ databases">
        <authorList>
            <person name="Varghese N."/>
            <person name="Submissions S."/>
        </authorList>
    </citation>
    <scope>NUCLEOTIDE SEQUENCE [LARGE SCALE GENOMIC DNA]</scope>
    <source>
        <strain evidence="3">DSM 18609</strain>
    </source>
</reference>
<name>A0A1G6NCX4_9SPHI</name>
<proteinExistence type="predicted"/>
<gene>
    <name evidence="2" type="ORF">SAMN04488024_102638</name>
</gene>
<evidence type="ECO:0000256" key="1">
    <source>
        <dbReference type="SAM" id="Phobius"/>
    </source>
</evidence>
<dbReference type="STRING" id="390242.SAMN04488024_102638"/>
<organism evidence="2 3">
    <name type="scientific">Pedobacter soli</name>
    <dbReference type="NCBI Taxonomy" id="390242"/>
    <lineage>
        <taxon>Bacteria</taxon>
        <taxon>Pseudomonadati</taxon>
        <taxon>Bacteroidota</taxon>
        <taxon>Sphingobacteriia</taxon>
        <taxon>Sphingobacteriales</taxon>
        <taxon>Sphingobacteriaceae</taxon>
        <taxon>Pedobacter</taxon>
    </lineage>
</organism>
<dbReference type="Proteomes" id="UP000199455">
    <property type="component" value="Unassembled WGS sequence"/>
</dbReference>